<dbReference type="Proteomes" id="UP000479293">
    <property type="component" value="Unassembled WGS sequence"/>
</dbReference>
<protein>
    <submittedName>
        <fullName evidence="3">DUF2807 domain-containing protein</fullName>
    </submittedName>
</protein>
<keyword evidence="1" id="KW-0732">Signal</keyword>
<dbReference type="Gene3D" id="2.160.20.120">
    <property type="match status" value="1"/>
</dbReference>
<feature type="domain" description="Putative auto-transporter adhesin head GIN" evidence="2">
    <location>
        <begin position="49"/>
        <end position="231"/>
    </location>
</feature>
<name>A0A7C9BK18_9BACT</name>
<evidence type="ECO:0000313" key="4">
    <source>
        <dbReference type="Proteomes" id="UP000479293"/>
    </source>
</evidence>
<dbReference type="EMBL" id="WHLY01000002">
    <property type="protein sequence ID" value="MPR35517.1"/>
    <property type="molecule type" value="Genomic_DNA"/>
</dbReference>
<dbReference type="Pfam" id="PF10988">
    <property type="entry name" value="DUF2807"/>
    <property type="match status" value="1"/>
</dbReference>
<comment type="caution">
    <text evidence="3">The sequence shown here is derived from an EMBL/GenBank/DDBJ whole genome shotgun (WGS) entry which is preliminary data.</text>
</comment>
<reference evidence="3 4" key="1">
    <citation type="submission" date="2019-10" db="EMBL/GenBank/DDBJ databases">
        <title>Draft Genome Sequence of Cytophagaceae sp. SJW1-29.</title>
        <authorList>
            <person name="Choi A."/>
        </authorList>
    </citation>
    <scope>NUCLEOTIDE SEQUENCE [LARGE SCALE GENOMIC DNA]</scope>
    <source>
        <strain evidence="3 4">SJW1-29</strain>
    </source>
</reference>
<proteinExistence type="predicted"/>
<gene>
    <name evidence="3" type="ORF">GBK04_19725</name>
</gene>
<organism evidence="3 4">
    <name type="scientific">Salmonirosea aquatica</name>
    <dbReference type="NCBI Taxonomy" id="2654236"/>
    <lineage>
        <taxon>Bacteria</taxon>
        <taxon>Pseudomonadati</taxon>
        <taxon>Bacteroidota</taxon>
        <taxon>Cytophagia</taxon>
        <taxon>Cytophagales</taxon>
        <taxon>Spirosomataceae</taxon>
        <taxon>Salmonirosea</taxon>
    </lineage>
</organism>
<evidence type="ECO:0000259" key="2">
    <source>
        <dbReference type="Pfam" id="PF10988"/>
    </source>
</evidence>
<feature type="signal peptide" evidence="1">
    <location>
        <begin position="1"/>
        <end position="20"/>
    </location>
</feature>
<dbReference type="PROSITE" id="PS51257">
    <property type="entry name" value="PROKAR_LIPOPROTEIN"/>
    <property type="match status" value="1"/>
</dbReference>
<dbReference type="AlphaFoldDB" id="A0A7C9BK18"/>
<evidence type="ECO:0000256" key="1">
    <source>
        <dbReference type="SAM" id="SignalP"/>
    </source>
</evidence>
<accession>A0A7C9BK18</accession>
<feature type="chain" id="PRO_5028993120" evidence="1">
    <location>
        <begin position="21"/>
        <end position="246"/>
    </location>
</feature>
<dbReference type="InterPro" id="IPR021255">
    <property type="entry name" value="DUF2807"/>
</dbReference>
<sequence length="246" mass="26721">MKQYFSLRRFSLFSMAMLLAGLQSCIYINTRDNDIPPRGVSSRTLDLANFDQLALGSAFTIHVEQGADFSVKATGELNDLDDLETSVSRSGVLEIRYRNTWRTRRERMDIDIVVPSLRSVDFSGASNSTVEGFEKVPVLDYRLSGASKSVFTGSADRLIMDLSGASELDLRGSGGVLVGDLSGASQVFAFDYPVAQADLDLSGASRARLRVANLLKVEASGASSLRYRGDPTIEQRLSGGSSVTRE</sequence>
<dbReference type="RefSeq" id="WP_152762641.1">
    <property type="nucleotide sequence ID" value="NZ_WHLY01000002.1"/>
</dbReference>
<evidence type="ECO:0000313" key="3">
    <source>
        <dbReference type="EMBL" id="MPR35517.1"/>
    </source>
</evidence>
<keyword evidence="4" id="KW-1185">Reference proteome</keyword>